<evidence type="ECO:0000256" key="4">
    <source>
        <dbReference type="ARBA" id="ARBA00022989"/>
    </source>
</evidence>
<dbReference type="OrthoDB" id="9897613at2759"/>
<evidence type="ECO:0000256" key="6">
    <source>
        <dbReference type="SAM" id="Phobius"/>
    </source>
</evidence>
<feature type="transmembrane region" description="Helical" evidence="6">
    <location>
        <begin position="47"/>
        <end position="67"/>
    </location>
</feature>
<dbReference type="InterPro" id="IPR008661">
    <property type="entry name" value="L6_membrane"/>
</dbReference>
<name>A0A2D0ST91_ICTPU</name>
<feature type="transmembrane region" description="Helical" evidence="6">
    <location>
        <begin position="87"/>
        <end position="105"/>
    </location>
</feature>
<dbReference type="AlphaFoldDB" id="A0A2D0ST91"/>
<evidence type="ECO:0000256" key="1">
    <source>
        <dbReference type="ARBA" id="ARBA00004141"/>
    </source>
</evidence>
<sequence length="200" mass="21872">MCSICGLKYLPVVMILLAVVSTLANLLLLFPGLTYKYLFENHVTPEATWCTGIWASGFVVLVAVRGFASNDTKTGCCQFQADMLCQIVYSCVAVVGAGLCFLFNCTGLTKGPLCLHNGTEGLQWKRPLRLMNLDATSYLYEPERWASACEEPRNVVVWNIVLFSTIMAVNGLQGVFCVVQILNAVHGVIFGPSKNKVVHA</sequence>
<evidence type="ECO:0000256" key="3">
    <source>
        <dbReference type="ARBA" id="ARBA00022692"/>
    </source>
</evidence>
<comment type="similarity">
    <text evidence="2">Belongs to the L6 tetraspanin family.</text>
</comment>
<evidence type="ECO:0000256" key="5">
    <source>
        <dbReference type="ARBA" id="ARBA00023136"/>
    </source>
</evidence>
<evidence type="ECO:0000313" key="8">
    <source>
        <dbReference type="RefSeq" id="XP_017345721.1"/>
    </source>
</evidence>
<keyword evidence="3 6" id="KW-0812">Transmembrane</keyword>
<dbReference type="PANTHER" id="PTHR14198">
    <property type="entry name" value="TRANSMEMBRANE 4 L6 FAMILY MEMBER 1-RELATED"/>
    <property type="match status" value="1"/>
</dbReference>
<protein>
    <submittedName>
        <fullName evidence="8">Transmembrane 4 L6 family member 1</fullName>
    </submittedName>
</protein>
<gene>
    <name evidence="8" type="primary">LOC108277459</name>
</gene>
<organism evidence="7 8">
    <name type="scientific">Ictalurus punctatus</name>
    <name type="common">Channel catfish</name>
    <name type="synonym">Silurus punctatus</name>
    <dbReference type="NCBI Taxonomy" id="7998"/>
    <lineage>
        <taxon>Eukaryota</taxon>
        <taxon>Metazoa</taxon>
        <taxon>Chordata</taxon>
        <taxon>Craniata</taxon>
        <taxon>Vertebrata</taxon>
        <taxon>Euteleostomi</taxon>
        <taxon>Actinopterygii</taxon>
        <taxon>Neopterygii</taxon>
        <taxon>Teleostei</taxon>
        <taxon>Ostariophysi</taxon>
        <taxon>Siluriformes</taxon>
        <taxon>Ictaluridae</taxon>
        <taxon>Ictalurus</taxon>
    </lineage>
</organism>
<dbReference type="Proteomes" id="UP000221080">
    <property type="component" value="Chromosome 17"/>
</dbReference>
<reference evidence="7" key="1">
    <citation type="journal article" date="2016" name="Nat. Commun.">
        <title>The channel catfish genome sequence provides insights into the evolution of scale formation in teleosts.</title>
        <authorList>
            <person name="Liu Z."/>
            <person name="Liu S."/>
            <person name="Yao J."/>
            <person name="Bao L."/>
            <person name="Zhang J."/>
            <person name="Li Y."/>
            <person name="Jiang C."/>
            <person name="Sun L."/>
            <person name="Wang R."/>
            <person name="Zhang Y."/>
            <person name="Zhou T."/>
            <person name="Zeng Q."/>
            <person name="Fu Q."/>
            <person name="Gao S."/>
            <person name="Li N."/>
            <person name="Koren S."/>
            <person name="Jiang Y."/>
            <person name="Zimin A."/>
            <person name="Xu P."/>
            <person name="Phillippy A.M."/>
            <person name="Geng X."/>
            <person name="Song L."/>
            <person name="Sun F."/>
            <person name="Li C."/>
            <person name="Wang X."/>
            <person name="Chen A."/>
            <person name="Jin Y."/>
            <person name="Yuan Z."/>
            <person name="Yang Y."/>
            <person name="Tan S."/>
            <person name="Peatman E."/>
            <person name="Lu J."/>
            <person name="Qin Z."/>
            <person name="Dunham R."/>
            <person name="Li Z."/>
            <person name="Sonstegard T."/>
            <person name="Feng J."/>
            <person name="Danzmann R.G."/>
            <person name="Schroeder S."/>
            <person name="Scheffler B."/>
            <person name="Duke M.V."/>
            <person name="Ballard L."/>
            <person name="Kucuktas H."/>
            <person name="Kaltenboeck L."/>
            <person name="Liu H."/>
            <person name="Armbruster J."/>
            <person name="Xie Y."/>
            <person name="Kirby M.L."/>
            <person name="Tian Y."/>
            <person name="Flanagan M.E."/>
            <person name="Mu W."/>
            <person name="Waldbieser G.C."/>
        </authorList>
    </citation>
    <scope>NUCLEOTIDE SEQUENCE [LARGE SCALE GENOMIC DNA]</scope>
    <source>
        <strain evidence="7">SDA103</strain>
    </source>
</reference>
<proteinExistence type="inferred from homology"/>
<dbReference type="PANTHER" id="PTHR14198:SF22">
    <property type="entry name" value="TRANSMEMBRANE 4 L6 FAMILY MEMBER 19"/>
    <property type="match status" value="1"/>
</dbReference>
<dbReference type="GO" id="GO:0016020">
    <property type="term" value="C:membrane"/>
    <property type="evidence" value="ECO:0007669"/>
    <property type="project" value="UniProtKB-SubCell"/>
</dbReference>
<dbReference type="Pfam" id="PF05805">
    <property type="entry name" value="L6_membrane"/>
    <property type="match status" value="1"/>
</dbReference>
<keyword evidence="5 6" id="KW-0472">Membrane</keyword>
<dbReference type="GeneID" id="108277459"/>
<evidence type="ECO:0000256" key="2">
    <source>
        <dbReference type="ARBA" id="ARBA00006193"/>
    </source>
</evidence>
<evidence type="ECO:0000313" key="7">
    <source>
        <dbReference type="Proteomes" id="UP000221080"/>
    </source>
</evidence>
<reference evidence="8" key="2">
    <citation type="submission" date="2025-08" db="UniProtKB">
        <authorList>
            <consortium name="RefSeq"/>
        </authorList>
    </citation>
    <scope>IDENTIFICATION</scope>
    <source>
        <tissue evidence="8">Blood</tissue>
    </source>
</reference>
<keyword evidence="7" id="KW-1185">Reference proteome</keyword>
<dbReference type="KEGG" id="ipu:108277459"/>
<dbReference type="RefSeq" id="XP_017345721.1">
    <property type="nucleotide sequence ID" value="XM_017490232.3"/>
</dbReference>
<accession>A0A2D0ST91</accession>
<comment type="subcellular location">
    <subcellularLocation>
        <location evidence="1">Membrane</location>
        <topology evidence="1">Multi-pass membrane protein</topology>
    </subcellularLocation>
</comment>
<keyword evidence="4 6" id="KW-1133">Transmembrane helix</keyword>
<feature type="transmembrane region" description="Helical" evidence="6">
    <location>
        <begin position="12"/>
        <end position="35"/>
    </location>
</feature>